<dbReference type="GO" id="GO:0003677">
    <property type="term" value="F:DNA binding"/>
    <property type="evidence" value="ECO:0007669"/>
    <property type="project" value="InterPro"/>
</dbReference>
<reference evidence="2 3" key="1">
    <citation type="submission" date="2014-07" db="EMBL/GenBank/DDBJ databases">
        <title>Biosystematic studies on Modestobacter strains isolated from extreme hyper-arid desert soil and from historic building.</title>
        <authorList>
            <person name="Bukarasam K."/>
            <person name="Bull A."/>
            <person name="Girard G."/>
            <person name="van Wezel G."/>
            <person name="Goodfellow M."/>
        </authorList>
    </citation>
    <scope>NUCLEOTIDE SEQUENCE [LARGE SCALE GENOMIC DNA]</scope>
    <source>
        <strain evidence="2 3">KNN45-2b</strain>
    </source>
</reference>
<accession>A0A098YDU9</accession>
<dbReference type="EMBL" id="JPMX01000003">
    <property type="protein sequence ID" value="KGH48617.1"/>
    <property type="molecule type" value="Genomic_DNA"/>
</dbReference>
<organism evidence="2 3">
    <name type="scientific">Modestobacter caceresii</name>
    <dbReference type="NCBI Taxonomy" id="1522368"/>
    <lineage>
        <taxon>Bacteria</taxon>
        <taxon>Bacillati</taxon>
        <taxon>Actinomycetota</taxon>
        <taxon>Actinomycetes</taxon>
        <taxon>Geodermatophilales</taxon>
        <taxon>Geodermatophilaceae</taxon>
        <taxon>Modestobacter</taxon>
    </lineage>
</organism>
<evidence type="ECO:0000256" key="1">
    <source>
        <dbReference type="ARBA" id="ARBA00023172"/>
    </source>
</evidence>
<dbReference type="STRING" id="1522368.IN07_01240"/>
<dbReference type="Gene3D" id="1.10.443.10">
    <property type="entry name" value="Intergrase catalytic core"/>
    <property type="match status" value="1"/>
</dbReference>
<keyword evidence="3" id="KW-1185">Reference proteome</keyword>
<comment type="caution">
    <text evidence="2">The sequence shown here is derived from an EMBL/GenBank/DDBJ whole genome shotgun (WGS) entry which is preliminary data.</text>
</comment>
<evidence type="ECO:0000313" key="2">
    <source>
        <dbReference type="EMBL" id="KGH48617.1"/>
    </source>
</evidence>
<dbReference type="GO" id="GO:0006310">
    <property type="term" value="P:DNA recombination"/>
    <property type="evidence" value="ECO:0007669"/>
    <property type="project" value="UniProtKB-KW"/>
</dbReference>
<dbReference type="InterPro" id="IPR011010">
    <property type="entry name" value="DNA_brk_join_enz"/>
</dbReference>
<keyword evidence="1" id="KW-0233">DNA recombination</keyword>
<proteinExistence type="predicted"/>
<dbReference type="RefSeq" id="WP_036332725.1">
    <property type="nucleotide sequence ID" value="NZ_JPMX01000003.1"/>
</dbReference>
<dbReference type="OrthoDB" id="864726at2"/>
<protein>
    <recommendedName>
        <fullName evidence="4">Tyr recombinase domain-containing protein</fullName>
    </recommendedName>
</protein>
<name>A0A098YDU9_9ACTN</name>
<evidence type="ECO:0000313" key="3">
    <source>
        <dbReference type="Proteomes" id="UP000029713"/>
    </source>
</evidence>
<dbReference type="InterPro" id="IPR013762">
    <property type="entry name" value="Integrase-like_cat_sf"/>
</dbReference>
<dbReference type="GO" id="GO:0015074">
    <property type="term" value="P:DNA integration"/>
    <property type="evidence" value="ECO:0007669"/>
    <property type="project" value="InterPro"/>
</dbReference>
<dbReference type="Proteomes" id="UP000029713">
    <property type="component" value="Unassembled WGS sequence"/>
</dbReference>
<gene>
    <name evidence="2" type="ORF">IN07_01240</name>
</gene>
<sequence length="437" mass="48415">MTDQTIAGQPGDGDDFAARMAEMVTEARSRGVDLSSVLAAADGTSLREQLDLRLPVLRRDHKGTYGTWALYLRRLANGLPDFCPCVCLPCASGTCPCSAGTHSEGCSPDADVDCGDRMGARGDDSVRVVTRHHIADAAWWARRHAMQRTVVRNAKREAAGRVLHDHDGRGAQEAMVQACRWLWNEMRRDDVVPANVARDVRLPTRQERGARSLDVPDFLTVHSLATTTGDDPALDGLILRHMVIQATRRGGVLALRCRGINRDDCTITYWDEKRDTYRTRPSTPDHLDALVAHALERGPRVPAPADAPDELRRTGIPDLSPNNAVFYYQPKDVLDVDGFLVAREARPLTRKRFETLFGRIRRHHPGFDARGLRPHDIRHTSGRLFYEAGGEAAAKFQLGHDGGSTSEHYYKEHMDTLGQLKRALFSPPGAATENPEA</sequence>
<dbReference type="SUPFAM" id="SSF56349">
    <property type="entry name" value="DNA breaking-rejoining enzymes"/>
    <property type="match status" value="1"/>
</dbReference>
<evidence type="ECO:0008006" key="4">
    <source>
        <dbReference type="Google" id="ProtNLM"/>
    </source>
</evidence>
<dbReference type="AlphaFoldDB" id="A0A098YDU9"/>